<sequence>MPGCIYINGREYPAYDRGPGLTIATNVSSGKNAKGEFTGQRVGRDQDKIDGLQWSFLDAATWSAILKEFEEFVVTVKFPDMKNNAWKTERMYPGNRTAKIWETGPDGLPTMYKECKVNLIDCGEMK</sequence>
<dbReference type="STRING" id="460384.SAMN05216313_15325"/>
<name>A0A1I0K9Y2_9FIRM</name>
<keyword evidence="2" id="KW-1185">Reference proteome</keyword>
<dbReference type="RefSeq" id="WP_092371647.1">
    <property type="nucleotide sequence ID" value="NZ_FOIM01000053.1"/>
</dbReference>
<accession>A0A1I0K9Y2</accession>
<dbReference type="EMBL" id="FOIM01000053">
    <property type="protein sequence ID" value="SEU20179.1"/>
    <property type="molecule type" value="Genomic_DNA"/>
</dbReference>
<evidence type="ECO:0000313" key="1">
    <source>
        <dbReference type="EMBL" id="SEU20179.1"/>
    </source>
</evidence>
<dbReference type="AlphaFoldDB" id="A0A1I0K9Y2"/>
<dbReference type="Proteomes" id="UP000198508">
    <property type="component" value="Unassembled WGS sequence"/>
</dbReference>
<protein>
    <recommendedName>
        <fullName evidence="3">Phage tail protein</fullName>
    </recommendedName>
</protein>
<reference evidence="2" key="1">
    <citation type="submission" date="2016-10" db="EMBL/GenBank/DDBJ databases">
        <authorList>
            <person name="Varghese N."/>
            <person name="Submissions S."/>
        </authorList>
    </citation>
    <scope>NUCLEOTIDE SEQUENCE [LARGE SCALE GENOMIC DNA]</scope>
    <source>
        <strain evidence="2">NLAE-zl-G277</strain>
    </source>
</reference>
<gene>
    <name evidence="1" type="ORF">SAMN05216313_15325</name>
</gene>
<evidence type="ECO:0000313" key="2">
    <source>
        <dbReference type="Proteomes" id="UP000198508"/>
    </source>
</evidence>
<organism evidence="1 2">
    <name type="scientific">Enterocloster lavalensis</name>
    <dbReference type="NCBI Taxonomy" id="460384"/>
    <lineage>
        <taxon>Bacteria</taxon>
        <taxon>Bacillati</taxon>
        <taxon>Bacillota</taxon>
        <taxon>Clostridia</taxon>
        <taxon>Lachnospirales</taxon>
        <taxon>Lachnospiraceae</taxon>
        <taxon>Enterocloster</taxon>
    </lineage>
</organism>
<proteinExistence type="predicted"/>
<evidence type="ECO:0008006" key="3">
    <source>
        <dbReference type="Google" id="ProtNLM"/>
    </source>
</evidence>